<dbReference type="InterPro" id="IPR010326">
    <property type="entry name" value="EXOC3/Sec6"/>
</dbReference>
<dbReference type="InParanoid" id="M3XTE5"/>
<reference evidence="2" key="1">
    <citation type="submission" date="2024-06" db="UniProtKB">
        <authorList>
            <consortium name="Ensembl"/>
        </authorList>
    </citation>
    <scope>IDENTIFICATION</scope>
</reference>
<proteinExistence type="predicted"/>
<dbReference type="Ensembl" id="ENSMPUT00000002394.1">
    <property type="protein sequence ID" value="ENSMPUP00000002345.1"/>
    <property type="gene ID" value="ENSMPUG00000002372.1"/>
</dbReference>
<dbReference type="PANTHER" id="PTHR21292">
    <property type="entry name" value="EXOCYST COMPLEX COMPONENT SEC6-RELATED"/>
    <property type="match status" value="1"/>
</dbReference>
<feature type="region of interest" description="Disordered" evidence="1">
    <location>
        <begin position="1"/>
        <end position="47"/>
    </location>
</feature>
<dbReference type="EMBL" id="AEYP01037554">
    <property type="status" value="NOT_ANNOTATED_CDS"/>
    <property type="molecule type" value="Genomic_DNA"/>
</dbReference>
<organism evidence="2">
    <name type="scientific">Mustela putorius furo</name>
    <name type="common">European domestic ferret</name>
    <name type="synonym">Mustela furo</name>
    <dbReference type="NCBI Taxonomy" id="9669"/>
    <lineage>
        <taxon>Eukaryota</taxon>
        <taxon>Metazoa</taxon>
        <taxon>Chordata</taxon>
        <taxon>Craniata</taxon>
        <taxon>Vertebrata</taxon>
        <taxon>Euteleostomi</taxon>
        <taxon>Mammalia</taxon>
        <taxon>Eutheria</taxon>
        <taxon>Laurasiatheria</taxon>
        <taxon>Carnivora</taxon>
        <taxon>Caniformia</taxon>
        <taxon>Musteloidea</taxon>
        <taxon>Mustelidae</taxon>
        <taxon>Mustelinae</taxon>
        <taxon>Mustela</taxon>
    </lineage>
</organism>
<dbReference type="GO" id="GO:0000145">
    <property type="term" value="C:exocyst"/>
    <property type="evidence" value="ECO:0007669"/>
    <property type="project" value="InterPro"/>
</dbReference>
<dbReference type="STRING" id="9669.ENSMPUP00000002345"/>
<dbReference type="PANTHER" id="PTHR21292:SF4">
    <property type="entry name" value="TUMOR NECROSIS FACTOR ALPHA-INDUCED PROTEIN 2"/>
    <property type="match status" value="1"/>
</dbReference>
<dbReference type="OMA" id="CCLLRTV"/>
<dbReference type="eggNOG" id="ENOG502T0WR">
    <property type="taxonomic scope" value="Eukaryota"/>
</dbReference>
<evidence type="ECO:0008006" key="3">
    <source>
        <dbReference type="Google" id="ProtNLM"/>
    </source>
</evidence>
<dbReference type="GO" id="GO:0000149">
    <property type="term" value="F:SNARE binding"/>
    <property type="evidence" value="ECO:0007669"/>
    <property type="project" value="TreeGrafter"/>
</dbReference>
<protein>
    <recommendedName>
        <fullName evidence="3">Exocyst complex component 3-like protein 4</fullName>
    </recommendedName>
</protein>
<dbReference type="GO" id="GO:0006887">
    <property type="term" value="P:exocytosis"/>
    <property type="evidence" value="ECO:0007669"/>
    <property type="project" value="InterPro"/>
</dbReference>
<evidence type="ECO:0000256" key="1">
    <source>
        <dbReference type="SAM" id="MobiDB-lite"/>
    </source>
</evidence>
<dbReference type="EMBL" id="AEYP01037555">
    <property type="status" value="NOT_ANNOTATED_CDS"/>
    <property type="molecule type" value="Genomic_DNA"/>
</dbReference>
<dbReference type="GO" id="GO:0051601">
    <property type="term" value="P:exocyst localization"/>
    <property type="evidence" value="ECO:0007669"/>
    <property type="project" value="TreeGrafter"/>
</dbReference>
<dbReference type="AlphaFoldDB" id="M3XTE5"/>
<accession>M3XTE5</accession>
<evidence type="ECO:0000313" key="2">
    <source>
        <dbReference type="Ensembl" id="ENSMPUP00000002345.1"/>
    </source>
</evidence>
<dbReference type="HOGENOM" id="CLU_452651_0_0_1"/>
<sequence>MDRLERSGLWGKKKPRLEEEKASSELQQILPSDARGNPRQQRKGRPPKLAQWLTGFPGRFLRNKRPHDVFHLTENSKGFLELVQDGWFLEACQSISRLEEEGQNCGAQYEAVARSMWQVVQQALDGTGPSQELEQKLRAVLATVEWTQDQHERRKASAPQDGGVATWAGQLNKLLRNDAETQVPTLGPKDQLDLYLEKLDKAVRQGLGSPRASRLGTCLWEVYRMYFHEVLLGRLSELTQSCGADLKSCQVLYTWGKTNLFEQPGRETLAKACRTSWEPVVGHLLDPLMFVTWMSQMQQMLVGLIQEELRKHLDRVLFYDLKKWAQCSHPTFLDVFQLLEEGMNAAHPMGLPISSQVQGMVLETFSDFLKSYQQKAVGFIQQNAVAGAFPELHVLANCCILRETWQELTQKRDPLVDLGPCVQGTIHDIEDHSRDHPLPRVRALCQSLLRDHFGQKNKGLVGALQFPWQGLEGCPTVHSTATYERTMRRLHMVVFGEYVVALATHLKMLEPRRWEGLQHQVQTDTRALHNIFTKHRDLSLAHPKEPIMEIFQSTENKNKETVDDWLASFRDRFPGYVSTQDQPRSSVDLEEIKVYRRSCCRCC</sequence>
<name>M3XTE5_MUSPF</name>